<gene>
    <name evidence="2" type="ORF">DCMF_14095</name>
</gene>
<dbReference type="RefSeq" id="WP_148135010.1">
    <property type="nucleotide sequence ID" value="NZ_CP017634.1"/>
</dbReference>
<reference evidence="2 3" key="1">
    <citation type="submission" date="2016-10" db="EMBL/GenBank/DDBJ databases">
        <title>Complete Genome Sequence of Peptococcaceae strain DCMF.</title>
        <authorList>
            <person name="Edwards R.J."/>
            <person name="Holland S.I."/>
            <person name="Deshpande N.P."/>
            <person name="Wong Y.K."/>
            <person name="Ertan H."/>
            <person name="Manefield M."/>
            <person name="Russell T.L."/>
            <person name="Lee M.J."/>
        </authorList>
    </citation>
    <scope>NUCLEOTIDE SEQUENCE [LARGE SCALE GENOMIC DNA]</scope>
    <source>
        <strain evidence="2 3">DCMF</strain>
    </source>
</reference>
<feature type="domain" description="AMP-dependent synthetase/ligase" evidence="1">
    <location>
        <begin position="104"/>
        <end position="298"/>
    </location>
</feature>
<dbReference type="OrthoDB" id="580775at2"/>
<organism evidence="2 3">
    <name type="scientific">Formimonas warabiya</name>
    <dbReference type="NCBI Taxonomy" id="1761012"/>
    <lineage>
        <taxon>Bacteria</taxon>
        <taxon>Bacillati</taxon>
        <taxon>Bacillota</taxon>
        <taxon>Clostridia</taxon>
        <taxon>Eubacteriales</taxon>
        <taxon>Peptococcaceae</taxon>
        <taxon>Candidatus Formimonas</taxon>
    </lineage>
</organism>
<evidence type="ECO:0000313" key="3">
    <source>
        <dbReference type="Proteomes" id="UP000323521"/>
    </source>
</evidence>
<dbReference type="InterPro" id="IPR000873">
    <property type="entry name" value="AMP-dep_synth/lig_dom"/>
</dbReference>
<dbReference type="SUPFAM" id="SSF56801">
    <property type="entry name" value="Acetyl-CoA synthetase-like"/>
    <property type="match status" value="1"/>
</dbReference>
<dbReference type="KEGG" id="fwa:DCMF_14095"/>
<dbReference type="InterPro" id="IPR042099">
    <property type="entry name" value="ANL_N_sf"/>
</dbReference>
<dbReference type="Pfam" id="PF00501">
    <property type="entry name" value="AMP-binding"/>
    <property type="match status" value="1"/>
</dbReference>
<protein>
    <recommendedName>
        <fullName evidence="1">AMP-dependent synthetase/ligase domain-containing protein</fullName>
    </recommendedName>
</protein>
<keyword evidence="3" id="KW-1185">Reference proteome</keyword>
<name>A0A3G1KTE8_FORW1</name>
<sequence length="436" mass="49771">MTDQGKRYPLDRWIKAKIGDFPGEDLNVSRLREYQIGKIRDTIFYAKANSGFYRELLQQVHADEIRDWSDLSRIPFTGGEDILDHPQRLVCVNQNQIHRIVTLNTSGTTGQNKRIFFTEEDQELTADYFHHGMETIVGPGDRVLILMPGARPGSVGDLLLTGLSRFHCRGIPYGFVDDYDRVLQLIFEQKITGIVGIPTQVYQLARLKEYRYPDRKTAMKSILLSADYSAPSLVKAIKNAFHCAVFDHYGMTEMGLGGGLECDVCRGYHLREADLYFEIIDPETKEVLPDGCVGEIVFTTLTRKGMPLIRYRTGDLSRFLDQPCTCGTRLKTLQKISGRLSQRQPFHHQVLTINMLDDVLFNYPRLLDYEAVLTEEGQKDFLTISAQFPDQGREEDLDYLHSMLMDAKIFAQFTFAGQKVFSANANGKRKIRDLRG</sequence>
<evidence type="ECO:0000313" key="2">
    <source>
        <dbReference type="EMBL" id="ATW25741.1"/>
    </source>
</evidence>
<dbReference type="AlphaFoldDB" id="A0A3G1KTE8"/>
<evidence type="ECO:0000259" key="1">
    <source>
        <dbReference type="Pfam" id="PF00501"/>
    </source>
</evidence>
<accession>A0A3G1KTE8</accession>
<dbReference type="PANTHER" id="PTHR36932:SF1">
    <property type="entry name" value="CAPSULAR POLYSACCHARIDE BIOSYNTHESIS PROTEIN"/>
    <property type="match status" value="1"/>
</dbReference>
<dbReference type="Gene3D" id="3.40.50.12780">
    <property type="entry name" value="N-terminal domain of ligase-like"/>
    <property type="match status" value="1"/>
</dbReference>
<dbReference type="NCBIfam" id="NF045666">
    <property type="entry name" value="DVU1553_fam_AMP"/>
    <property type="match status" value="1"/>
</dbReference>
<proteinExistence type="predicted"/>
<dbReference type="PANTHER" id="PTHR36932">
    <property type="entry name" value="CAPSULAR POLYSACCHARIDE BIOSYNTHESIS PROTEIN"/>
    <property type="match status" value="1"/>
</dbReference>
<dbReference type="InterPro" id="IPR053158">
    <property type="entry name" value="CapK_Type1_Caps_Biosynth"/>
</dbReference>
<dbReference type="EMBL" id="CP017634">
    <property type="protein sequence ID" value="ATW25741.1"/>
    <property type="molecule type" value="Genomic_DNA"/>
</dbReference>
<dbReference type="Proteomes" id="UP000323521">
    <property type="component" value="Chromosome"/>
</dbReference>